<keyword evidence="3" id="KW-1185">Reference proteome</keyword>
<reference evidence="2 3" key="1">
    <citation type="journal article" date="2018" name="New Phytol.">
        <title>Phylogenomics of Endogonaceae and evolution of mycorrhizas within Mucoromycota.</title>
        <authorList>
            <person name="Chang Y."/>
            <person name="Desiro A."/>
            <person name="Na H."/>
            <person name="Sandor L."/>
            <person name="Lipzen A."/>
            <person name="Clum A."/>
            <person name="Barry K."/>
            <person name="Grigoriev I.V."/>
            <person name="Martin F.M."/>
            <person name="Stajich J.E."/>
            <person name="Smith M.E."/>
            <person name="Bonito G."/>
            <person name="Spatafora J.W."/>
        </authorList>
    </citation>
    <scope>NUCLEOTIDE SEQUENCE [LARGE SCALE GENOMIC DNA]</scope>
    <source>
        <strain evidence="2 3">GMNB39</strain>
    </source>
</reference>
<feature type="compositionally biased region" description="Polar residues" evidence="1">
    <location>
        <begin position="26"/>
        <end position="41"/>
    </location>
</feature>
<comment type="caution">
    <text evidence="2">The sequence shown here is derived from an EMBL/GenBank/DDBJ whole genome shotgun (WGS) entry which is preliminary data.</text>
</comment>
<protein>
    <submittedName>
        <fullName evidence="2">Uncharacterized protein</fullName>
    </submittedName>
</protein>
<sequence>MLNKDELKNISIHATVRAANSEFKNDVSQMDFQNSIESRSITESEDEEGGQENARSDEETSPEYDNECDRAPNYENYKKTHSEMEDDKKWKLTTGTVVEDALFKFGVRCRHEHLAHSFVLDPEDSTYLKEKVFTENELNDFESKELSKMPLDLLKYLNSFDVKTTSELRERVFRPEMDRNFFRAKDFDRDWIRNTIYNLLQEYEADTLSSDHLELWFLIHIWGFIDKIFSNIEGENHAAFRRR</sequence>
<dbReference type="AlphaFoldDB" id="A0A433A042"/>
<feature type="region of interest" description="Disordered" evidence="1">
    <location>
        <begin position="18"/>
        <end position="73"/>
    </location>
</feature>
<dbReference type="Proteomes" id="UP000268093">
    <property type="component" value="Unassembled WGS sequence"/>
</dbReference>
<evidence type="ECO:0000313" key="3">
    <source>
        <dbReference type="Proteomes" id="UP000268093"/>
    </source>
</evidence>
<gene>
    <name evidence="2" type="ORF">BC936DRAFT_142929</name>
</gene>
<proteinExistence type="predicted"/>
<dbReference type="OrthoDB" id="5340906at2759"/>
<organism evidence="2 3">
    <name type="scientific">Jimgerdemannia flammicorona</name>
    <dbReference type="NCBI Taxonomy" id="994334"/>
    <lineage>
        <taxon>Eukaryota</taxon>
        <taxon>Fungi</taxon>
        <taxon>Fungi incertae sedis</taxon>
        <taxon>Mucoromycota</taxon>
        <taxon>Mucoromycotina</taxon>
        <taxon>Endogonomycetes</taxon>
        <taxon>Endogonales</taxon>
        <taxon>Endogonaceae</taxon>
        <taxon>Jimgerdemannia</taxon>
    </lineage>
</organism>
<accession>A0A433A042</accession>
<dbReference type="EMBL" id="RBNI01024603">
    <property type="protein sequence ID" value="RUO95943.1"/>
    <property type="molecule type" value="Genomic_DNA"/>
</dbReference>
<evidence type="ECO:0000313" key="2">
    <source>
        <dbReference type="EMBL" id="RUO95943.1"/>
    </source>
</evidence>
<evidence type="ECO:0000256" key="1">
    <source>
        <dbReference type="SAM" id="MobiDB-lite"/>
    </source>
</evidence>
<name>A0A433A042_9FUNG</name>